<dbReference type="EMBL" id="CP030010">
    <property type="protein sequence ID" value="ASW50119.2"/>
    <property type="molecule type" value="Genomic_DNA"/>
</dbReference>
<accession>A0A3Q8BTU0</accession>
<dbReference type="PROSITE" id="PS51846">
    <property type="entry name" value="CNNM"/>
    <property type="match status" value="1"/>
</dbReference>
<dbReference type="InterPro" id="IPR002550">
    <property type="entry name" value="CNNM"/>
</dbReference>
<dbReference type="GO" id="GO:0050660">
    <property type="term" value="F:flavin adenine dinucleotide binding"/>
    <property type="evidence" value="ECO:0007669"/>
    <property type="project" value="InterPro"/>
</dbReference>
<name>A0A3Q8BTU0_STRSU</name>
<dbReference type="InterPro" id="IPR005170">
    <property type="entry name" value="Transptr-assoc_dom"/>
</dbReference>
<dbReference type="InterPro" id="IPR051676">
    <property type="entry name" value="UPF0053_domain"/>
</dbReference>
<dbReference type="GO" id="GO:0005886">
    <property type="term" value="C:plasma membrane"/>
    <property type="evidence" value="ECO:0007669"/>
    <property type="project" value="UniProtKB-SubCell"/>
</dbReference>
<protein>
    <submittedName>
        <fullName evidence="1">DNA repair protein RadC</fullName>
    </submittedName>
</protein>
<evidence type="ECO:0000313" key="1">
    <source>
        <dbReference type="EMBL" id="ASW50119.2"/>
    </source>
</evidence>
<organism evidence="1">
    <name type="scientific">Streptococcus suis</name>
    <dbReference type="NCBI Taxonomy" id="1307"/>
    <lineage>
        <taxon>Bacteria</taxon>
        <taxon>Bacillati</taxon>
        <taxon>Bacillota</taxon>
        <taxon>Bacilli</taxon>
        <taxon>Lactobacillales</taxon>
        <taxon>Streptococcaceae</taxon>
        <taxon>Streptococcus</taxon>
    </lineage>
</organism>
<dbReference type="FunFam" id="3.10.580.10:FF:000002">
    <property type="entry name" value="Magnesium/cobalt efflux protein CorC"/>
    <property type="match status" value="1"/>
</dbReference>
<proteinExistence type="predicted"/>
<dbReference type="InterPro" id="IPR000644">
    <property type="entry name" value="CBS_dom"/>
</dbReference>
<gene>
    <name evidence="1" type="ORF">A7J08_07480</name>
</gene>
<dbReference type="PROSITE" id="PS51371">
    <property type="entry name" value="CBS"/>
    <property type="match status" value="2"/>
</dbReference>
<dbReference type="CDD" id="cd04590">
    <property type="entry name" value="CBS_pair_CorC_HlyC_assoc"/>
    <property type="match status" value="1"/>
</dbReference>
<dbReference type="Pfam" id="PF01595">
    <property type="entry name" value="CNNM"/>
    <property type="match status" value="1"/>
</dbReference>
<dbReference type="SUPFAM" id="SSF56176">
    <property type="entry name" value="FAD-binding/transporter-associated domain-like"/>
    <property type="match status" value="1"/>
</dbReference>
<dbReference type="PANTHER" id="PTHR43099:SF5">
    <property type="entry name" value="HLYC_CORC FAMILY TRANSPORTER"/>
    <property type="match status" value="1"/>
</dbReference>
<dbReference type="OMA" id="TIGRQHP"/>
<sequence length="319" mass="36631">MHMQLYYGDIPLCYTHSVAMVLHAYGYDFQPPYLEALMAMGNGANFLNDDPRHPLVFFDNGEPDISISNCLQMLGFEYDEHYLKPSDEMDVVNIKESLASLLKNGPVIVGPLDMGHLTYNPNHGYLKGVDHFVTIYDLIGDELFLHDPAGYPCMQMNFTDFLPAWQAESIVYKRGSFSMWGNLRRVETPSPAEIYHKLSLTMKERYESGQSNMIEAYADSIRSHGLNLQQKQLHDFFSFRLASVRSNYLSHFLLKHDLERAVLKEKMADLFGQAHLASLREDYTSLADILQDIAQLDNQFKEKCLQYKAEEDIKSDSKK</sequence>
<dbReference type="OrthoDB" id="9798188at2"/>
<dbReference type="Gene3D" id="3.30.465.10">
    <property type="match status" value="1"/>
</dbReference>
<reference evidence="1" key="1">
    <citation type="journal article" date="2021" name="Front. Microbiol.">
        <title>Comparative Virulence and Genomic Analysis of Streptococcus suis Isolates.</title>
        <authorList>
            <person name="Nicholson T.L."/>
            <person name="Waack U."/>
            <person name="Anderson T.K."/>
            <person name="Bayles D.O."/>
            <person name="Zaia S.R."/>
            <person name="Goertz I."/>
            <person name="Eppinger M."/>
            <person name="Hau S.J."/>
            <person name="Brockmeier S.L."/>
            <person name="Shore S.M."/>
        </authorList>
    </citation>
    <scope>NUCLEOTIDE SEQUENCE</scope>
    <source>
        <strain evidence="1">SRD478</strain>
    </source>
</reference>
<dbReference type="PANTHER" id="PTHR43099">
    <property type="entry name" value="UPF0053 PROTEIN YRKA"/>
    <property type="match status" value="1"/>
</dbReference>
<dbReference type="InterPro" id="IPR046342">
    <property type="entry name" value="CBS_dom_sf"/>
</dbReference>
<dbReference type="InterPro" id="IPR044751">
    <property type="entry name" value="Ion_transp-like_CBS"/>
</dbReference>
<dbReference type="Pfam" id="PF00571">
    <property type="entry name" value="CBS"/>
    <property type="match status" value="2"/>
</dbReference>
<dbReference type="SUPFAM" id="SSF54631">
    <property type="entry name" value="CBS-domain pair"/>
    <property type="match status" value="1"/>
</dbReference>
<dbReference type="SMART" id="SM01091">
    <property type="entry name" value="CorC_HlyC"/>
    <property type="match status" value="1"/>
</dbReference>
<dbReference type="InterPro" id="IPR016169">
    <property type="entry name" value="FAD-bd_PCMH_sub2"/>
</dbReference>
<dbReference type="InterPro" id="IPR036318">
    <property type="entry name" value="FAD-bd_PCMH-like_sf"/>
</dbReference>
<dbReference type="Pfam" id="PF03471">
    <property type="entry name" value="CorC_HlyC"/>
    <property type="match status" value="1"/>
</dbReference>
<dbReference type="Gene3D" id="3.10.580.10">
    <property type="entry name" value="CBS-domain"/>
    <property type="match status" value="1"/>
</dbReference>
<dbReference type="Proteomes" id="UP000323128">
    <property type="component" value="Chromosome"/>
</dbReference>